<evidence type="ECO:0000256" key="2">
    <source>
        <dbReference type="ARBA" id="ARBA00023125"/>
    </source>
</evidence>
<dbReference type="GO" id="GO:0003677">
    <property type="term" value="F:DNA binding"/>
    <property type="evidence" value="ECO:0007669"/>
    <property type="project" value="UniProtKB-UniRule"/>
</dbReference>
<dbReference type="SUPFAM" id="SSF46689">
    <property type="entry name" value="Homeodomain-like"/>
    <property type="match status" value="1"/>
</dbReference>
<sequence length="202" mass="23727">MFKKTDLRVIRTRKMIKESFIDLIQEKGYESITIRDIADNALINRATFYLHYVDKQDLVDKLIDEVFEELTDIINPCIYIQKKRVNISQFQSMIEAIFTNIFHHATFYQIMLSEKGVHGFNRRMQEVIQEKFRKEFATINLQEQKFSTPPELLIHFISSALIGTVEWWVNNDLVYSPKHMAVQLVHLVTIGPLQSSGFEIEA</sequence>
<proteinExistence type="predicted"/>
<reference evidence="3 4" key="1">
    <citation type="journal article" date="2015" name="Genome Announc.">
        <title>Complete genome sequences for 35 biothreat assay-relevant bacillus species.</title>
        <authorList>
            <person name="Johnson S.L."/>
            <person name="Daligault H.E."/>
            <person name="Davenport K.W."/>
            <person name="Jaissle J."/>
            <person name="Frey K.G."/>
            <person name="Ladner J.T."/>
            <person name="Broomall S.M."/>
            <person name="Bishop-Lilly K.A."/>
            <person name="Bruce D.C."/>
            <person name="Gibbons H.S."/>
            <person name="Coyne S.R."/>
            <person name="Lo C.C."/>
            <person name="Meincke L."/>
            <person name="Munk A.C."/>
            <person name="Koroleva G.I."/>
            <person name="Rosenzweig C.N."/>
            <person name="Palacios G.F."/>
            <person name="Redden C.L."/>
            <person name="Minogue T.D."/>
            <person name="Chain P.S."/>
        </authorList>
    </citation>
    <scope>NUCLEOTIDE SEQUENCE [LARGE SCALE GENOMIC DNA]</scope>
    <source>
        <strain evidence="4">ATCC 14581 / DSM 32 / JCM 2506 / NBRC 15308 / NCIMB 9376 / NCTC 10342 / NRRL B-14308 / VKM B-512</strain>
    </source>
</reference>
<dbReference type="AlphaFoldDB" id="A0A0B6AWA9"/>
<keyword evidence="2" id="KW-0238">DNA-binding</keyword>
<dbReference type="Pfam" id="PF00440">
    <property type="entry name" value="TetR_N"/>
    <property type="match status" value="1"/>
</dbReference>
<accession>A0A0B6AWA9</accession>
<dbReference type="PANTHER" id="PTHR43479:SF7">
    <property type="entry name" value="TETR-FAMILY TRANSCRIPTIONAL REGULATOR"/>
    <property type="match status" value="1"/>
</dbReference>
<dbReference type="RefSeq" id="WP_013083568.1">
    <property type="nucleotide sequence ID" value="NZ_BCVB01000011.1"/>
</dbReference>
<dbReference type="Proteomes" id="UP000031829">
    <property type="component" value="Chromosome"/>
</dbReference>
<dbReference type="PANTHER" id="PTHR43479">
    <property type="entry name" value="ACREF/ENVCD OPERON REPRESSOR-RELATED"/>
    <property type="match status" value="1"/>
</dbReference>
<dbReference type="Gene3D" id="1.10.357.10">
    <property type="entry name" value="Tetracycline Repressor, domain 2"/>
    <property type="match status" value="1"/>
</dbReference>
<name>A0A0B6AWA9_PRIM2</name>
<dbReference type="InterPro" id="IPR009057">
    <property type="entry name" value="Homeodomain-like_sf"/>
</dbReference>
<evidence type="ECO:0000256" key="1">
    <source>
        <dbReference type="ARBA" id="ARBA00022491"/>
    </source>
</evidence>
<dbReference type="EMBL" id="CP009920">
    <property type="protein sequence ID" value="AJI24169.1"/>
    <property type="molecule type" value="Genomic_DNA"/>
</dbReference>
<dbReference type="InterPro" id="IPR050624">
    <property type="entry name" value="HTH-type_Tx_Regulator"/>
</dbReference>
<dbReference type="PROSITE" id="PS50977">
    <property type="entry name" value="HTH_TETR_2"/>
    <property type="match status" value="1"/>
</dbReference>
<evidence type="ECO:0000313" key="3">
    <source>
        <dbReference type="EMBL" id="AJI24169.1"/>
    </source>
</evidence>
<dbReference type="InterPro" id="IPR001647">
    <property type="entry name" value="HTH_TetR"/>
</dbReference>
<dbReference type="HOGENOM" id="CLU_087539_3_1_9"/>
<dbReference type="GeneID" id="93643237"/>
<protein>
    <submittedName>
        <fullName evidence="3">Bacterial regulatory s, tetR family protein</fullName>
    </submittedName>
</protein>
<dbReference type="Pfam" id="PF14278">
    <property type="entry name" value="TetR_C_8"/>
    <property type="match status" value="1"/>
</dbReference>
<keyword evidence="1" id="KW-0678">Repressor</keyword>
<evidence type="ECO:0000313" key="4">
    <source>
        <dbReference type="Proteomes" id="UP000031829"/>
    </source>
</evidence>
<dbReference type="PATRIC" id="fig|592022.4.peg.2749"/>
<dbReference type="InterPro" id="IPR039532">
    <property type="entry name" value="TetR_C_Firmicutes"/>
</dbReference>
<organism evidence="3 4">
    <name type="scientific">Priestia megaterium (strain ATCC 14581 / DSM 32 / CCUG 1817 / JCM 2506 / NBRC 15308 / NCIMB 9376 / NCTC 10342 / NRRL B-14308 / VKM B-512 / Ford 19)</name>
    <name type="common">Bacillus megaterium</name>
    <dbReference type="NCBI Taxonomy" id="1348623"/>
    <lineage>
        <taxon>Bacteria</taxon>
        <taxon>Bacillati</taxon>
        <taxon>Bacillota</taxon>
        <taxon>Bacilli</taxon>
        <taxon>Bacillales</taxon>
        <taxon>Bacillaceae</taxon>
        <taxon>Priestia</taxon>
    </lineage>
</organism>
<dbReference type="KEGG" id="bmeg:BG04_5288"/>
<gene>
    <name evidence="3" type="ORF">BG04_5288</name>
</gene>